<dbReference type="GO" id="GO:0033816">
    <property type="term" value="F:diaminobutyrate acetyltransferase activity"/>
    <property type="evidence" value="ECO:0007669"/>
    <property type="project" value="UniProtKB-EC"/>
</dbReference>
<accession>A0A543AMP7</accession>
<evidence type="ECO:0000256" key="1">
    <source>
        <dbReference type="ARBA" id="ARBA00003741"/>
    </source>
</evidence>
<proteinExistence type="inferred from homology"/>
<dbReference type="EC" id="2.3.1.178" evidence="4 9"/>
<comment type="catalytic activity">
    <reaction evidence="8 9">
        <text>L-2,4-diaminobutanoate + acetyl-CoA = (2S)-4-acetamido-2-aminobutanoate + CoA + H(+)</text>
        <dbReference type="Rhea" id="RHEA:16901"/>
        <dbReference type="ChEBI" id="CHEBI:15378"/>
        <dbReference type="ChEBI" id="CHEBI:57287"/>
        <dbReference type="ChEBI" id="CHEBI:57288"/>
        <dbReference type="ChEBI" id="CHEBI:58761"/>
        <dbReference type="ChEBI" id="CHEBI:58929"/>
        <dbReference type="EC" id="2.3.1.178"/>
    </reaction>
</comment>
<evidence type="ECO:0000256" key="3">
    <source>
        <dbReference type="ARBA" id="ARBA00010712"/>
    </source>
</evidence>
<dbReference type="InterPro" id="IPR000182">
    <property type="entry name" value="GNAT_dom"/>
</dbReference>
<dbReference type="Gene3D" id="3.40.630.30">
    <property type="match status" value="1"/>
</dbReference>
<dbReference type="NCBIfam" id="TIGR02406">
    <property type="entry name" value="ectoine_EctA"/>
    <property type="match status" value="1"/>
</dbReference>
<evidence type="ECO:0000256" key="4">
    <source>
        <dbReference type="ARBA" id="ARBA00012355"/>
    </source>
</evidence>
<evidence type="ECO:0000256" key="6">
    <source>
        <dbReference type="ARBA" id="ARBA00022679"/>
    </source>
</evidence>
<evidence type="ECO:0000256" key="7">
    <source>
        <dbReference type="ARBA" id="ARBA00023315"/>
    </source>
</evidence>
<dbReference type="SUPFAM" id="SSF55729">
    <property type="entry name" value="Acyl-CoA N-acyltransferases (Nat)"/>
    <property type="match status" value="1"/>
</dbReference>
<dbReference type="PROSITE" id="PS51186">
    <property type="entry name" value="GNAT"/>
    <property type="match status" value="1"/>
</dbReference>
<dbReference type="EMBL" id="VFOU01000001">
    <property type="protein sequence ID" value="TQL73828.1"/>
    <property type="molecule type" value="Genomic_DNA"/>
</dbReference>
<reference evidence="11 12" key="1">
    <citation type="submission" date="2019-06" db="EMBL/GenBank/DDBJ databases">
        <title>Sequencing the genomes of 1000 actinobacteria strains.</title>
        <authorList>
            <person name="Klenk H.-P."/>
        </authorList>
    </citation>
    <scope>NUCLEOTIDE SEQUENCE [LARGE SCALE GENOMIC DNA]</scope>
    <source>
        <strain evidence="11 12">DSM 24083</strain>
    </source>
</reference>
<evidence type="ECO:0000259" key="10">
    <source>
        <dbReference type="PROSITE" id="PS51186"/>
    </source>
</evidence>
<dbReference type="RefSeq" id="WP_342774640.1">
    <property type="nucleotide sequence ID" value="NZ_BAABAN010000017.1"/>
</dbReference>
<dbReference type="GO" id="GO:0019491">
    <property type="term" value="P:ectoine biosynthetic process"/>
    <property type="evidence" value="ECO:0007669"/>
    <property type="project" value="UniProtKB-UniPathway"/>
</dbReference>
<evidence type="ECO:0000313" key="12">
    <source>
        <dbReference type="Proteomes" id="UP000319746"/>
    </source>
</evidence>
<comment type="similarity">
    <text evidence="3 9">Belongs to the acetyltransferase family. EctA subfamily.</text>
</comment>
<keyword evidence="7 9" id="KW-0012">Acyltransferase</keyword>
<dbReference type="InterPro" id="IPR016181">
    <property type="entry name" value="Acyl_CoA_acyltransferase"/>
</dbReference>
<evidence type="ECO:0000256" key="9">
    <source>
        <dbReference type="RuleBase" id="RU365045"/>
    </source>
</evidence>
<dbReference type="Proteomes" id="UP000319746">
    <property type="component" value="Unassembled WGS sequence"/>
</dbReference>
<dbReference type="CDD" id="cd04301">
    <property type="entry name" value="NAT_SF"/>
    <property type="match status" value="1"/>
</dbReference>
<keyword evidence="12" id="KW-1185">Reference proteome</keyword>
<sequence>MFWQVEMWPIARKTAAELVDLNPQLVIVEPMHLSESKNDHSGYAIDLRSPRVSDGADIWRLTRSTGVLDLNSSYHYLLWCRDFADTSVVATTEDGKLMGFVTGFFRPNAPTTLLIWQVAVDEAARGHGLASRMLDYLVETTGTEYLETTVTDDNAASKQLFASLAHRHEAPHDIESLFTSEMYPDEHDTEYLHRIGPLVPELARRRATAAEQLALN</sequence>
<feature type="domain" description="N-acetyltransferase" evidence="10">
    <location>
        <begin position="45"/>
        <end position="196"/>
    </location>
</feature>
<organism evidence="11 12">
    <name type="scientific">Enteractinococcus coprophilus</name>
    <dbReference type="NCBI Taxonomy" id="1027633"/>
    <lineage>
        <taxon>Bacteria</taxon>
        <taxon>Bacillati</taxon>
        <taxon>Actinomycetota</taxon>
        <taxon>Actinomycetes</taxon>
        <taxon>Micrococcales</taxon>
        <taxon>Micrococcaceae</taxon>
    </lineage>
</organism>
<name>A0A543AMP7_9MICC</name>
<evidence type="ECO:0000313" key="11">
    <source>
        <dbReference type="EMBL" id="TQL73828.1"/>
    </source>
</evidence>
<comment type="caution">
    <text evidence="11">The sequence shown here is derived from an EMBL/GenBank/DDBJ whole genome shotgun (WGS) entry which is preliminary data.</text>
</comment>
<evidence type="ECO:0000256" key="8">
    <source>
        <dbReference type="ARBA" id="ARBA00048924"/>
    </source>
</evidence>
<comment type="pathway">
    <text evidence="2 9">Amine and polyamine biosynthesis; ectoine biosynthesis; L-ectoine from L-aspartate 4-semialdehyde: step 2/3.</text>
</comment>
<evidence type="ECO:0000256" key="2">
    <source>
        <dbReference type="ARBA" id="ARBA00004978"/>
    </source>
</evidence>
<dbReference type="AlphaFoldDB" id="A0A543AMP7"/>
<dbReference type="InterPro" id="IPR012772">
    <property type="entry name" value="Ectoine_EctA"/>
</dbReference>
<evidence type="ECO:0000256" key="5">
    <source>
        <dbReference type="ARBA" id="ARBA00017935"/>
    </source>
</evidence>
<dbReference type="Pfam" id="PF00583">
    <property type="entry name" value="Acetyltransf_1"/>
    <property type="match status" value="1"/>
</dbReference>
<comment type="function">
    <text evidence="1 9">Catalyzes the acetylation of L-2,4-diaminobutyrate (DABA) to gamma-N-acetyl-alpha,gamma-diaminobutyric acid (ADABA) with acetyl coenzyme A.</text>
</comment>
<protein>
    <recommendedName>
        <fullName evidence="5 9">L-2,4-diaminobutyric acid acetyltransferase</fullName>
        <shortName evidence="9">DABA acetyltransferase</shortName>
        <ecNumber evidence="4 9">2.3.1.178</ecNumber>
    </recommendedName>
</protein>
<keyword evidence="6 9" id="KW-0808">Transferase</keyword>
<gene>
    <name evidence="9" type="primary">ectA</name>
    <name evidence="11" type="ORF">FB556_0276</name>
</gene>
<dbReference type="UniPathway" id="UPA00067">
    <property type="reaction ID" value="UER00122"/>
</dbReference>